<gene>
    <name evidence="2" type="ORF">GPL32_10300</name>
</gene>
<protein>
    <submittedName>
        <fullName evidence="2">Uncharacterized protein</fullName>
    </submittedName>
</protein>
<dbReference type="OrthoDB" id="4750212at2"/>
<dbReference type="RefSeq" id="WP_162218770.1">
    <property type="nucleotide sequence ID" value="NZ_JAAEHK010000012.1"/>
</dbReference>
<reference evidence="2 3" key="1">
    <citation type="submission" date="2020-01" db="EMBL/GenBank/DDBJ databases">
        <title>Whole genome sequencing of Halomonas alkaliphila strain LS44.</title>
        <authorList>
            <person name="Kumar S."/>
            <person name="Paul D."/>
            <person name="Shouche Y."/>
            <person name="Suryavanshi M.V."/>
        </authorList>
    </citation>
    <scope>NUCLEOTIDE SEQUENCE [LARGE SCALE GENOMIC DNA]</scope>
    <source>
        <strain evidence="2 3">LS44</strain>
    </source>
</reference>
<evidence type="ECO:0000313" key="2">
    <source>
        <dbReference type="EMBL" id="NDL70892.1"/>
    </source>
</evidence>
<dbReference type="PROSITE" id="PS51257">
    <property type="entry name" value="PROKAR_LIPOPROTEIN"/>
    <property type="match status" value="1"/>
</dbReference>
<evidence type="ECO:0000256" key="1">
    <source>
        <dbReference type="SAM" id="SignalP"/>
    </source>
</evidence>
<organism evidence="2 3">
    <name type="scientific">Vreelandella alkaliphila</name>
    <dbReference type="NCBI Taxonomy" id="272774"/>
    <lineage>
        <taxon>Bacteria</taxon>
        <taxon>Pseudomonadati</taxon>
        <taxon>Pseudomonadota</taxon>
        <taxon>Gammaproteobacteria</taxon>
        <taxon>Oceanospirillales</taxon>
        <taxon>Halomonadaceae</taxon>
        <taxon>Vreelandella</taxon>
    </lineage>
</organism>
<feature type="signal peptide" evidence="1">
    <location>
        <begin position="1"/>
        <end position="23"/>
    </location>
</feature>
<dbReference type="Proteomes" id="UP000480312">
    <property type="component" value="Unassembled WGS sequence"/>
</dbReference>
<accession>A0A7C9NRI6</accession>
<dbReference type="AlphaFoldDB" id="A0A7C9NRI6"/>
<sequence>MGKRAFRLIVAVLLVAAPCSAWASCYQSSIQVPTPFMGNHGEVFQLIDGSLWEVIHEYEYLYEYYPEVVVCPSRGQIILGGRALSVQQVGGGSVSSGSSGHIIESNIDGEFEGWEGETIFRLMNGQIWQQSSYSYLYHYSYSPSVIIIQRNGGYEMQVEGVNQQIRVHQLR</sequence>
<name>A0A7C9NRI6_9GAMM</name>
<keyword evidence="1" id="KW-0732">Signal</keyword>
<comment type="caution">
    <text evidence="2">The sequence shown here is derived from an EMBL/GenBank/DDBJ whole genome shotgun (WGS) entry which is preliminary data.</text>
</comment>
<dbReference type="EMBL" id="JAAEHK010000012">
    <property type="protein sequence ID" value="NDL70892.1"/>
    <property type="molecule type" value="Genomic_DNA"/>
</dbReference>
<evidence type="ECO:0000313" key="3">
    <source>
        <dbReference type="Proteomes" id="UP000480312"/>
    </source>
</evidence>
<proteinExistence type="predicted"/>
<feature type="chain" id="PRO_5028827662" evidence="1">
    <location>
        <begin position="24"/>
        <end position="171"/>
    </location>
</feature>